<proteinExistence type="predicted"/>
<dbReference type="Proteomes" id="UP000076858">
    <property type="component" value="Unassembled WGS sequence"/>
</dbReference>
<dbReference type="EMBL" id="LRGB01015589">
    <property type="protein sequence ID" value="KZR98857.1"/>
    <property type="molecule type" value="Genomic_DNA"/>
</dbReference>
<evidence type="ECO:0000313" key="2">
    <source>
        <dbReference type="Proteomes" id="UP000076858"/>
    </source>
</evidence>
<comment type="caution">
    <text evidence="1">The sequence shown here is derived from an EMBL/GenBank/DDBJ whole genome shotgun (WGS) entry which is preliminary data.</text>
</comment>
<dbReference type="AlphaFoldDB" id="A0A164GEB4"/>
<name>A0A164GEB4_9CRUS</name>
<evidence type="ECO:0000313" key="1">
    <source>
        <dbReference type="EMBL" id="KZR98857.1"/>
    </source>
</evidence>
<reference evidence="1 2" key="1">
    <citation type="submission" date="2016-03" db="EMBL/GenBank/DDBJ databases">
        <title>EvidentialGene: Evidence-directed Construction of Genes on Genomes.</title>
        <authorList>
            <person name="Gilbert D.G."/>
            <person name="Choi J.-H."/>
            <person name="Mockaitis K."/>
            <person name="Colbourne J."/>
            <person name="Pfrender M."/>
        </authorList>
    </citation>
    <scope>NUCLEOTIDE SEQUENCE [LARGE SCALE GENOMIC DNA]</scope>
    <source>
        <strain evidence="1 2">Xinb3</strain>
        <tissue evidence="1">Complete organism</tissue>
    </source>
</reference>
<gene>
    <name evidence="1" type="ORF">APZ42_005533</name>
</gene>
<sequence length="60" mass="6926">MLVVCSTLFFFFFLYVLYAGEMRTLSLHCVLWKSTLLPDVLVHFEGNDILLDQREAVAIS</sequence>
<organism evidence="1 2">
    <name type="scientific">Daphnia magna</name>
    <dbReference type="NCBI Taxonomy" id="35525"/>
    <lineage>
        <taxon>Eukaryota</taxon>
        <taxon>Metazoa</taxon>
        <taxon>Ecdysozoa</taxon>
        <taxon>Arthropoda</taxon>
        <taxon>Crustacea</taxon>
        <taxon>Branchiopoda</taxon>
        <taxon>Diplostraca</taxon>
        <taxon>Cladocera</taxon>
        <taxon>Anomopoda</taxon>
        <taxon>Daphniidae</taxon>
        <taxon>Daphnia</taxon>
    </lineage>
</organism>
<accession>A0A164GEB4</accession>
<keyword evidence="2" id="KW-1185">Reference proteome</keyword>
<protein>
    <submittedName>
        <fullName evidence="1">Uncharacterized protein</fullName>
    </submittedName>
</protein>